<accession>A0ABV4TBB6</accession>
<protein>
    <submittedName>
        <fullName evidence="1">Four helix bundle protein</fullName>
    </submittedName>
</protein>
<dbReference type="PANTHER" id="PTHR38471:SF2">
    <property type="entry name" value="FOUR HELIX BUNDLE PROTEIN"/>
    <property type="match status" value="1"/>
</dbReference>
<dbReference type="Pfam" id="PF05635">
    <property type="entry name" value="23S_rRNA_IVP"/>
    <property type="match status" value="1"/>
</dbReference>
<comment type="caution">
    <text evidence="1">The sequence shown here is derived from an EMBL/GenBank/DDBJ whole genome shotgun (WGS) entry which is preliminary data.</text>
</comment>
<dbReference type="SUPFAM" id="SSF158446">
    <property type="entry name" value="IVS-encoded protein-like"/>
    <property type="match status" value="1"/>
</dbReference>
<dbReference type="Gene3D" id="1.20.1440.60">
    <property type="entry name" value="23S rRNA-intervening sequence"/>
    <property type="match status" value="1"/>
</dbReference>
<sequence>MSEFKRHNFKKLKIWQMAMELAGQIFKLTSSFPSSEKFGLISQMNRCSVSMPSNIAEGSSRTNKSFSHFLDISLGSSFELQTQLLLAKSQSYVSDDLSQHIENKIEEFQKATMSFQNTLNQ</sequence>
<dbReference type="CDD" id="cd16377">
    <property type="entry name" value="23S_rRNA_IVP_like"/>
    <property type="match status" value="1"/>
</dbReference>
<dbReference type="NCBIfam" id="TIGR02436">
    <property type="entry name" value="four helix bundle protein"/>
    <property type="match status" value="1"/>
</dbReference>
<dbReference type="PANTHER" id="PTHR38471">
    <property type="entry name" value="FOUR HELIX BUNDLE PROTEIN"/>
    <property type="match status" value="1"/>
</dbReference>
<dbReference type="EMBL" id="JBCFQL010000002">
    <property type="protein sequence ID" value="MFA9190294.1"/>
    <property type="molecule type" value="Genomic_DNA"/>
</dbReference>
<proteinExistence type="predicted"/>
<dbReference type="InterPro" id="IPR036583">
    <property type="entry name" value="23S_rRNA_IVS_sf"/>
</dbReference>
<gene>
    <name evidence="1" type="ORF">AAGV28_02820</name>
</gene>
<organism evidence="1 2">
    <name type="scientific">Flavobacterium zubiriense</name>
    <dbReference type="NCBI Taxonomy" id="3138075"/>
    <lineage>
        <taxon>Bacteria</taxon>
        <taxon>Pseudomonadati</taxon>
        <taxon>Bacteroidota</taxon>
        <taxon>Flavobacteriia</taxon>
        <taxon>Flavobacteriales</taxon>
        <taxon>Flavobacteriaceae</taxon>
        <taxon>Flavobacterium</taxon>
    </lineage>
</organism>
<reference evidence="1 2" key="1">
    <citation type="submission" date="2024-04" db="EMBL/GenBank/DDBJ databases">
        <title>New Clade of Flavobacterium.</title>
        <authorList>
            <person name="Matos L."/>
            <person name="Proenca D.N."/>
            <person name="Fransisco R.M."/>
            <person name="Chung A.P."/>
            <person name="Maccario L."/>
            <person name="Sorensen S.J."/>
            <person name="Morais P.V."/>
        </authorList>
    </citation>
    <scope>NUCLEOTIDE SEQUENCE [LARGE SCALE GENOMIC DNA]</scope>
    <source>
        <strain evidence="1 2">FZUC8N2.13</strain>
    </source>
</reference>
<evidence type="ECO:0000313" key="2">
    <source>
        <dbReference type="Proteomes" id="UP001574169"/>
    </source>
</evidence>
<name>A0ABV4TBB6_9FLAO</name>
<keyword evidence="2" id="KW-1185">Reference proteome</keyword>
<dbReference type="RefSeq" id="WP_373405308.1">
    <property type="nucleotide sequence ID" value="NZ_JBCFQL010000002.1"/>
</dbReference>
<evidence type="ECO:0000313" key="1">
    <source>
        <dbReference type="EMBL" id="MFA9190294.1"/>
    </source>
</evidence>
<dbReference type="Proteomes" id="UP001574169">
    <property type="component" value="Unassembled WGS sequence"/>
</dbReference>
<dbReference type="InterPro" id="IPR012657">
    <property type="entry name" value="23S_rRNA-intervening_sequence"/>
</dbReference>